<dbReference type="STRING" id="1538553.JT25_000760"/>
<evidence type="ECO:0000313" key="3">
    <source>
        <dbReference type="Proteomes" id="UP000030512"/>
    </source>
</evidence>
<name>A0A140E3Q3_9GAMM</name>
<gene>
    <name evidence="2" type="ORF">JT25_000760</name>
</gene>
<dbReference type="Proteomes" id="UP000030512">
    <property type="component" value="Chromosome"/>
</dbReference>
<feature type="transmembrane region" description="Helical" evidence="1">
    <location>
        <begin position="188"/>
        <end position="211"/>
    </location>
</feature>
<evidence type="ECO:0000256" key="1">
    <source>
        <dbReference type="SAM" id="Phobius"/>
    </source>
</evidence>
<dbReference type="GO" id="GO:0016780">
    <property type="term" value="F:phosphotransferase activity, for other substituted phosphate groups"/>
    <property type="evidence" value="ECO:0007669"/>
    <property type="project" value="InterPro"/>
</dbReference>
<keyword evidence="3" id="KW-1185">Reference proteome</keyword>
<feature type="transmembrane region" description="Helical" evidence="1">
    <location>
        <begin position="33"/>
        <end position="55"/>
    </location>
</feature>
<dbReference type="OrthoDB" id="1034332at2"/>
<dbReference type="RefSeq" id="WP_036279466.1">
    <property type="nucleotide sequence ID" value="NZ_CP014476.1"/>
</dbReference>
<dbReference type="KEGG" id="mdn:JT25_000760"/>
<sequence length="224" mass="23095">MNPDPVNSDRRHVPARELGWSKSLARLLAHANISANTISLVGVGAAALAAVALAATRQTDGLAQHGLWIAAGLLVGTRLLCNMLDGMVAVEWGRASPVGALYNEIPDRVADLLILAGAGFSAGGHELLGYAAAFAAVFTAYVRVAARSVGAPSDFGGPMAKPMRMAIVIGCCAYLGFTPDAWHPQFGASGYGLMALALAVIALGSVVTCVLRVRRAAQYLNANA</sequence>
<dbReference type="InterPro" id="IPR043130">
    <property type="entry name" value="CDP-OH_PTrfase_TM_dom"/>
</dbReference>
<dbReference type="Pfam" id="PF01066">
    <property type="entry name" value="CDP-OH_P_transf"/>
    <property type="match status" value="1"/>
</dbReference>
<keyword evidence="1" id="KW-0472">Membrane</keyword>
<organism evidence="2 3">
    <name type="scientific">Methylomonas denitrificans</name>
    <dbReference type="NCBI Taxonomy" id="1538553"/>
    <lineage>
        <taxon>Bacteria</taxon>
        <taxon>Pseudomonadati</taxon>
        <taxon>Pseudomonadota</taxon>
        <taxon>Gammaproteobacteria</taxon>
        <taxon>Methylococcales</taxon>
        <taxon>Methylococcaceae</taxon>
        <taxon>Methylomonas</taxon>
    </lineage>
</organism>
<dbReference type="GO" id="GO:0016020">
    <property type="term" value="C:membrane"/>
    <property type="evidence" value="ECO:0007669"/>
    <property type="project" value="InterPro"/>
</dbReference>
<proteinExistence type="predicted"/>
<accession>A0A140E3Q3</accession>
<keyword evidence="1" id="KW-1133">Transmembrane helix</keyword>
<protein>
    <recommendedName>
        <fullName evidence="4">CDP-diacylglycerol--glycerol-3-phosphate 3-phosphatidyltransferase</fullName>
    </recommendedName>
</protein>
<dbReference type="GO" id="GO:0008654">
    <property type="term" value="P:phospholipid biosynthetic process"/>
    <property type="evidence" value="ECO:0007669"/>
    <property type="project" value="InterPro"/>
</dbReference>
<dbReference type="Gene3D" id="1.20.120.1760">
    <property type="match status" value="1"/>
</dbReference>
<dbReference type="EMBL" id="CP014476">
    <property type="protein sequence ID" value="AMK75027.1"/>
    <property type="molecule type" value="Genomic_DNA"/>
</dbReference>
<evidence type="ECO:0000313" key="2">
    <source>
        <dbReference type="EMBL" id="AMK75027.1"/>
    </source>
</evidence>
<dbReference type="InterPro" id="IPR000462">
    <property type="entry name" value="CDP-OH_P_trans"/>
</dbReference>
<feature type="transmembrane region" description="Helical" evidence="1">
    <location>
        <begin position="165"/>
        <end position="182"/>
    </location>
</feature>
<feature type="transmembrane region" description="Helical" evidence="1">
    <location>
        <begin position="127"/>
        <end position="144"/>
    </location>
</feature>
<dbReference type="AlphaFoldDB" id="A0A140E3Q3"/>
<reference evidence="2 3" key="1">
    <citation type="journal article" date="2015" name="Environ. Microbiol.">
        <title>Methane oxidation coupled to nitrate reduction under hypoxia by the Gammaproteobacterium Methylomonas denitrificans, sp. nov. type strain FJG1.</title>
        <authorList>
            <person name="Kits K.D."/>
            <person name="Klotz M.G."/>
            <person name="Stein L.Y."/>
        </authorList>
    </citation>
    <scope>NUCLEOTIDE SEQUENCE [LARGE SCALE GENOMIC DNA]</scope>
    <source>
        <strain evidence="2 3">FJG1</strain>
    </source>
</reference>
<keyword evidence="1" id="KW-0812">Transmembrane</keyword>
<feature type="transmembrane region" description="Helical" evidence="1">
    <location>
        <begin position="67"/>
        <end position="90"/>
    </location>
</feature>
<evidence type="ECO:0008006" key="4">
    <source>
        <dbReference type="Google" id="ProtNLM"/>
    </source>
</evidence>